<dbReference type="GO" id="GO:0020037">
    <property type="term" value="F:heme binding"/>
    <property type="evidence" value="ECO:0007669"/>
    <property type="project" value="InterPro"/>
</dbReference>
<evidence type="ECO:0000256" key="14">
    <source>
        <dbReference type="ARBA" id="ARBA00023002"/>
    </source>
</evidence>
<feature type="binding site" description="axial binding residue" evidence="19">
    <location>
        <position position="140"/>
    </location>
    <ligand>
        <name>heme</name>
        <dbReference type="ChEBI" id="CHEBI:30413"/>
    </ligand>
    <ligandPart>
        <name>Fe</name>
        <dbReference type="ChEBI" id="CHEBI:18248"/>
    </ligandPart>
</feature>
<dbReference type="InterPro" id="IPR017972">
    <property type="entry name" value="Cyt_P450_CS"/>
</dbReference>
<dbReference type="GO" id="GO:0008392">
    <property type="term" value="F:arachidonate epoxygenase activity"/>
    <property type="evidence" value="ECO:0007669"/>
    <property type="project" value="TreeGrafter"/>
</dbReference>
<accession>A0A151P3Q0</accession>
<dbReference type="GO" id="GO:0005506">
    <property type="term" value="F:iron ion binding"/>
    <property type="evidence" value="ECO:0007669"/>
    <property type="project" value="InterPro"/>
</dbReference>
<keyword evidence="17" id="KW-0051">Antiviral defense</keyword>
<keyword evidence="10 19" id="KW-0479">Metal-binding</keyword>
<evidence type="ECO:0000256" key="20">
    <source>
        <dbReference type="RuleBase" id="RU000461"/>
    </source>
</evidence>
<evidence type="ECO:0000256" key="10">
    <source>
        <dbReference type="ARBA" id="ARBA00022723"/>
    </source>
</evidence>
<dbReference type="GO" id="GO:0007259">
    <property type="term" value="P:cell surface receptor signaling pathway via JAK-STAT"/>
    <property type="evidence" value="ECO:0007669"/>
    <property type="project" value="InterPro"/>
</dbReference>
<dbReference type="SUPFAM" id="SSF48264">
    <property type="entry name" value="Cytochrome P450"/>
    <property type="match status" value="1"/>
</dbReference>
<dbReference type="Pfam" id="PF00067">
    <property type="entry name" value="p450"/>
    <property type="match status" value="1"/>
</dbReference>
<comment type="cofactor">
    <cofactor evidence="1 19">
        <name>heme</name>
        <dbReference type="ChEBI" id="CHEBI:30413"/>
    </cofactor>
</comment>
<dbReference type="GO" id="GO:0016712">
    <property type="term" value="F:oxidoreductase activity, acting on paired donors, with incorporation or reduction of molecular oxygen, reduced flavin or flavoprotein as one donor, and incorporation of one atom of oxygen"/>
    <property type="evidence" value="ECO:0007669"/>
    <property type="project" value="TreeGrafter"/>
</dbReference>
<protein>
    <submittedName>
        <fullName evidence="21">Uncharacterized protein</fullName>
    </submittedName>
</protein>
<dbReference type="Pfam" id="PF15177">
    <property type="entry name" value="IL28A"/>
    <property type="match status" value="1"/>
</dbReference>
<dbReference type="FunFam" id="1.10.630.10:FF:000238">
    <property type="entry name" value="Cytochrome P450 2A6"/>
    <property type="match status" value="1"/>
</dbReference>
<dbReference type="PANTHER" id="PTHR24300">
    <property type="entry name" value="CYTOCHROME P450 508A4-RELATED"/>
    <property type="match status" value="1"/>
</dbReference>
<dbReference type="STRING" id="8496.A0A151P3Q0"/>
<keyword evidence="9 19" id="KW-0349">Heme</keyword>
<evidence type="ECO:0000256" key="4">
    <source>
        <dbReference type="ARBA" id="ARBA00004613"/>
    </source>
</evidence>
<dbReference type="Proteomes" id="UP000050525">
    <property type="component" value="Unassembled WGS sequence"/>
</dbReference>
<evidence type="ECO:0000256" key="9">
    <source>
        <dbReference type="ARBA" id="ARBA00022617"/>
    </source>
</evidence>
<dbReference type="PRINTS" id="PR00385">
    <property type="entry name" value="P450"/>
</dbReference>
<evidence type="ECO:0000256" key="8">
    <source>
        <dbReference type="ARBA" id="ARBA00022525"/>
    </source>
</evidence>
<dbReference type="EMBL" id="AKHW03001185">
    <property type="protein sequence ID" value="KYO43375.1"/>
    <property type="molecule type" value="Genomic_DNA"/>
</dbReference>
<dbReference type="GO" id="GO:0050778">
    <property type="term" value="P:positive regulation of immune response"/>
    <property type="evidence" value="ECO:0007669"/>
    <property type="project" value="InterPro"/>
</dbReference>
<sequence>MAGTETTINTLQFGLLVLCKYPDVQARMRQELDAAVGRSRAPGAEDRAHLPYVLAVLHELQRYLDLVPGALPHATTQPLDLRGHHLPQGTTVIPLLTSAHFEEGVWETPEDFNPGHFLDEKGAFRKREEAMPFSIGKRACPGEGLARLELLLFTTTLLQSLELEPAGPPDAIDFSELRAFKELQDGYEQAGLPDAQNCLDKLFHPPRRLERLPGWAQLVLVEAELDRTMRILQNLSAPQLAGKAARPLALLAAIRDELRRCIPLKAPAPRGAFQAPTGLRKRLQRIWAKSSQASRECLEKAAILNLFRLLYKLVIPVACWHTSP</sequence>
<comment type="subcellular location">
    <subcellularLocation>
        <location evidence="3">Endoplasmic reticulum membrane</location>
        <topology evidence="3">Peripheral membrane protein</topology>
    </subcellularLocation>
    <subcellularLocation>
        <location evidence="2">Microsome membrane</location>
        <topology evidence="2">Peripheral membrane protein</topology>
    </subcellularLocation>
    <subcellularLocation>
        <location evidence="4">Secreted</location>
    </subcellularLocation>
</comment>
<dbReference type="InterPro" id="IPR036396">
    <property type="entry name" value="Cyt_P450_sf"/>
</dbReference>
<dbReference type="PRINTS" id="PR00463">
    <property type="entry name" value="EP450I"/>
</dbReference>
<evidence type="ECO:0000256" key="13">
    <source>
        <dbReference type="ARBA" id="ARBA00022848"/>
    </source>
</evidence>
<dbReference type="InterPro" id="IPR002401">
    <property type="entry name" value="Cyt_P450_E_grp-I"/>
</dbReference>
<keyword evidence="11" id="KW-0732">Signal</keyword>
<keyword evidence="22" id="KW-1185">Reference proteome</keyword>
<evidence type="ECO:0000256" key="7">
    <source>
        <dbReference type="ARBA" id="ARBA00022514"/>
    </source>
</evidence>
<keyword evidence="12" id="KW-0256">Endoplasmic reticulum</keyword>
<dbReference type="Gene3D" id="1.20.1250.60">
    <property type="entry name" value="Interferon lambda"/>
    <property type="match status" value="1"/>
</dbReference>
<evidence type="ECO:0000313" key="22">
    <source>
        <dbReference type="Proteomes" id="UP000050525"/>
    </source>
</evidence>
<keyword evidence="8" id="KW-0964">Secreted</keyword>
<dbReference type="Gene3D" id="1.10.630.10">
    <property type="entry name" value="Cytochrome P450"/>
    <property type="match status" value="1"/>
</dbReference>
<proteinExistence type="inferred from homology"/>
<evidence type="ECO:0000256" key="5">
    <source>
        <dbReference type="ARBA" id="ARBA00008717"/>
    </source>
</evidence>
<evidence type="ECO:0000256" key="16">
    <source>
        <dbReference type="ARBA" id="ARBA00023033"/>
    </source>
</evidence>
<keyword evidence="7" id="KW-0202">Cytokine</keyword>
<evidence type="ECO:0000256" key="3">
    <source>
        <dbReference type="ARBA" id="ARBA00004406"/>
    </source>
</evidence>
<dbReference type="InterPro" id="IPR050182">
    <property type="entry name" value="Cytochrome_P450_fam2"/>
</dbReference>
<dbReference type="GO" id="GO:0019373">
    <property type="term" value="P:epoxygenase P450 pathway"/>
    <property type="evidence" value="ECO:0007669"/>
    <property type="project" value="TreeGrafter"/>
</dbReference>
<comment type="caution">
    <text evidence="21">The sequence shown here is derived from an EMBL/GenBank/DDBJ whole genome shotgun (WGS) entry which is preliminary data.</text>
</comment>
<gene>
    <name evidence="21" type="ORF">Y1Q_0016038</name>
</gene>
<dbReference type="PANTHER" id="PTHR24300:SF389">
    <property type="entry name" value="CYTOCHROME P450 2C20"/>
    <property type="match status" value="1"/>
</dbReference>
<keyword evidence="18" id="KW-0472">Membrane</keyword>
<evidence type="ECO:0000256" key="19">
    <source>
        <dbReference type="PIRSR" id="PIRSR602401-1"/>
    </source>
</evidence>
<dbReference type="GO" id="GO:0051607">
    <property type="term" value="P:defense response to virus"/>
    <property type="evidence" value="ECO:0007669"/>
    <property type="project" value="UniProtKB-KW"/>
</dbReference>
<keyword evidence="14 20" id="KW-0560">Oxidoreductase</keyword>
<dbReference type="InterPro" id="IPR038326">
    <property type="entry name" value="IFN-lambda_sf"/>
</dbReference>
<evidence type="ECO:0000256" key="2">
    <source>
        <dbReference type="ARBA" id="ARBA00004174"/>
    </source>
</evidence>
<keyword evidence="16 20" id="KW-0503">Monooxygenase</keyword>
<organism evidence="21 22">
    <name type="scientific">Alligator mississippiensis</name>
    <name type="common">American alligator</name>
    <dbReference type="NCBI Taxonomy" id="8496"/>
    <lineage>
        <taxon>Eukaryota</taxon>
        <taxon>Metazoa</taxon>
        <taxon>Chordata</taxon>
        <taxon>Craniata</taxon>
        <taxon>Vertebrata</taxon>
        <taxon>Euteleostomi</taxon>
        <taxon>Archelosauria</taxon>
        <taxon>Archosauria</taxon>
        <taxon>Crocodylia</taxon>
        <taxon>Alligatoridae</taxon>
        <taxon>Alligatorinae</taxon>
        <taxon>Alligator</taxon>
    </lineage>
</organism>
<evidence type="ECO:0000256" key="18">
    <source>
        <dbReference type="ARBA" id="ARBA00023136"/>
    </source>
</evidence>
<reference evidence="21 22" key="1">
    <citation type="journal article" date="2012" name="Genome Biol.">
        <title>Sequencing three crocodilian genomes to illuminate the evolution of archosaurs and amniotes.</title>
        <authorList>
            <person name="St John J.A."/>
            <person name="Braun E.L."/>
            <person name="Isberg S.R."/>
            <person name="Miles L.G."/>
            <person name="Chong A.Y."/>
            <person name="Gongora J."/>
            <person name="Dalzell P."/>
            <person name="Moran C."/>
            <person name="Bed'hom B."/>
            <person name="Abzhanov A."/>
            <person name="Burgess S.C."/>
            <person name="Cooksey A.M."/>
            <person name="Castoe T.A."/>
            <person name="Crawford N.G."/>
            <person name="Densmore L.D."/>
            <person name="Drew J.C."/>
            <person name="Edwards S.V."/>
            <person name="Faircloth B.C."/>
            <person name="Fujita M.K."/>
            <person name="Greenwold M.J."/>
            <person name="Hoffmann F.G."/>
            <person name="Howard J.M."/>
            <person name="Iguchi T."/>
            <person name="Janes D.E."/>
            <person name="Khan S.Y."/>
            <person name="Kohno S."/>
            <person name="de Koning A.J."/>
            <person name="Lance S.L."/>
            <person name="McCarthy F.M."/>
            <person name="McCormack J.E."/>
            <person name="Merchant M.E."/>
            <person name="Peterson D.G."/>
            <person name="Pollock D.D."/>
            <person name="Pourmand N."/>
            <person name="Raney B.J."/>
            <person name="Roessler K.A."/>
            <person name="Sanford J.R."/>
            <person name="Sawyer R.H."/>
            <person name="Schmidt C.J."/>
            <person name="Triplett E.W."/>
            <person name="Tuberville T.D."/>
            <person name="Venegas-Anaya M."/>
            <person name="Howard J.T."/>
            <person name="Jarvis E.D."/>
            <person name="Guillette L.J.Jr."/>
            <person name="Glenn T.C."/>
            <person name="Green R.E."/>
            <person name="Ray D.A."/>
        </authorList>
    </citation>
    <scope>NUCLEOTIDE SEQUENCE [LARGE SCALE GENOMIC DNA]</scope>
    <source>
        <strain evidence="21">KSC_2009_1</strain>
    </source>
</reference>
<evidence type="ECO:0000256" key="15">
    <source>
        <dbReference type="ARBA" id="ARBA00023004"/>
    </source>
</evidence>
<dbReference type="InterPro" id="IPR029177">
    <property type="entry name" value="INF_lambda"/>
</dbReference>
<keyword evidence="15 19" id="KW-0408">Iron</keyword>
<dbReference type="GO" id="GO:0005789">
    <property type="term" value="C:endoplasmic reticulum membrane"/>
    <property type="evidence" value="ECO:0007669"/>
    <property type="project" value="UniProtKB-SubCell"/>
</dbReference>
<keyword evidence="13" id="KW-0492">Microsome</keyword>
<comment type="similarity">
    <text evidence="5">Belongs to the lambda interferon family.</text>
</comment>
<name>A0A151P3Q0_ALLMI</name>
<evidence type="ECO:0000313" key="21">
    <source>
        <dbReference type="EMBL" id="KYO43375.1"/>
    </source>
</evidence>
<evidence type="ECO:0000256" key="17">
    <source>
        <dbReference type="ARBA" id="ARBA00023118"/>
    </source>
</evidence>
<dbReference type="AlphaFoldDB" id="A0A151P3Q0"/>
<evidence type="ECO:0000256" key="11">
    <source>
        <dbReference type="ARBA" id="ARBA00022729"/>
    </source>
</evidence>
<dbReference type="GO" id="GO:0005125">
    <property type="term" value="F:cytokine activity"/>
    <property type="evidence" value="ECO:0007669"/>
    <property type="project" value="UniProtKB-KW"/>
</dbReference>
<dbReference type="PROSITE" id="PS00086">
    <property type="entry name" value="CYTOCHROME_P450"/>
    <property type="match status" value="1"/>
</dbReference>
<evidence type="ECO:0000256" key="6">
    <source>
        <dbReference type="ARBA" id="ARBA00010617"/>
    </source>
</evidence>
<dbReference type="GO" id="GO:0006805">
    <property type="term" value="P:xenobiotic metabolic process"/>
    <property type="evidence" value="ECO:0007669"/>
    <property type="project" value="TreeGrafter"/>
</dbReference>
<evidence type="ECO:0000256" key="1">
    <source>
        <dbReference type="ARBA" id="ARBA00001971"/>
    </source>
</evidence>
<evidence type="ECO:0000256" key="12">
    <source>
        <dbReference type="ARBA" id="ARBA00022824"/>
    </source>
</evidence>
<dbReference type="InterPro" id="IPR001128">
    <property type="entry name" value="Cyt_P450"/>
</dbReference>
<dbReference type="GO" id="GO:0005615">
    <property type="term" value="C:extracellular space"/>
    <property type="evidence" value="ECO:0007669"/>
    <property type="project" value="UniProtKB-KW"/>
</dbReference>
<comment type="similarity">
    <text evidence="6 20">Belongs to the cytochrome P450 family.</text>
</comment>